<comment type="cofactor">
    <cofactor evidence="1">
        <name>[3Fe-4S] cluster</name>
        <dbReference type="ChEBI" id="CHEBI:21137"/>
    </cofactor>
</comment>
<sequence length="77" mass="8075">MVSGPGRLSVDRDACRGAGQCAYNAPELFDQDEDDGLVVLLNAEPAPAQLASARRAADACPNRVIVLAEPPERTEPG</sequence>
<comment type="caution">
    <text evidence="9">The sequence shown here is derived from an EMBL/GenBank/DDBJ whole genome shotgun (WGS) entry which is preliminary data.</text>
</comment>
<evidence type="ECO:0000256" key="7">
    <source>
        <dbReference type="ARBA" id="ARBA00023291"/>
    </source>
</evidence>
<dbReference type="InterPro" id="IPR051269">
    <property type="entry name" value="Fe-S_cluster_ET"/>
</dbReference>
<comment type="function">
    <text evidence="8">Ferredoxins are iron-sulfur proteins that transfer electrons in a wide variety of metabolic reactions.</text>
</comment>
<dbReference type="SUPFAM" id="SSF54862">
    <property type="entry name" value="4Fe-4S ferredoxins"/>
    <property type="match status" value="1"/>
</dbReference>
<evidence type="ECO:0000313" key="9">
    <source>
        <dbReference type="EMBL" id="MBE1535164.1"/>
    </source>
</evidence>
<evidence type="ECO:0000256" key="2">
    <source>
        <dbReference type="ARBA" id="ARBA00022448"/>
    </source>
</evidence>
<keyword evidence="10" id="KW-1185">Reference proteome</keyword>
<dbReference type="PANTHER" id="PTHR36923:SF3">
    <property type="entry name" value="FERREDOXIN"/>
    <property type="match status" value="1"/>
</dbReference>
<keyword evidence="4 8" id="KW-0249">Electron transport</keyword>
<dbReference type="Gene3D" id="3.30.70.20">
    <property type="match status" value="1"/>
</dbReference>
<evidence type="ECO:0000256" key="1">
    <source>
        <dbReference type="ARBA" id="ARBA00001927"/>
    </source>
</evidence>
<keyword evidence="5 8" id="KW-0408">Iron</keyword>
<gene>
    <name evidence="9" type="ORF">H4W34_004997</name>
</gene>
<accession>A0ABR9JX64</accession>
<dbReference type="Pfam" id="PF13459">
    <property type="entry name" value="Fer4_15"/>
    <property type="match status" value="1"/>
</dbReference>
<organism evidence="9 10">
    <name type="scientific">Actinomadura algeriensis</name>
    <dbReference type="NCBI Taxonomy" id="1679523"/>
    <lineage>
        <taxon>Bacteria</taxon>
        <taxon>Bacillati</taxon>
        <taxon>Actinomycetota</taxon>
        <taxon>Actinomycetes</taxon>
        <taxon>Streptosporangiales</taxon>
        <taxon>Thermomonosporaceae</taxon>
        <taxon>Actinomadura</taxon>
    </lineage>
</organism>
<dbReference type="InterPro" id="IPR001080">
    <property type="entry name" value="3Fe4S_ferredoxin"/>
</dbReference>
<evidence type="ECO:0000256" key="3">
    <source>
        <dbReference type="ARBA" id="ARBA00022723"/>
    </source>
</evidence>
<evidence type="ECO:0000256" key="5">
    <source>
        <dbReference type="ARBA" id="ARBA00023004"/>
    </source>
</evidence>
<dbReference type="PANTHER" id="PTHR36923">
    <property type="entry name" value="FERREDOXIN"/>
    <property type="match status" value="1"/>
</dbReference>
<evidence type="ECO:0000313" key="10">
    <source>
        <dbReference type="Proteomes" id="UP000627838"/>
    </source>
</evidence>
<dbReference type="Proteomes" id="UP000627838">
    <property type="component" value="Unassembled WGS sequence"/>
</dbReference>
<proteinExistence type="predicted"/>
<evidence type="ECO:0000256" key="8">
    <source>
        <dbReference type="RuleBase" id="RU368020"/>
    </source>
</evidence>
<dbReference type="EMBL" id="JADBDZ010000001">
    <property type="protein sequence ID" value="MBE1535164.1"/>
    <property type="molecule type" value="Genomic_DNA"/>
</dbReference>
<keyword evidence="2 8" id="KW-0813">Transport</keyword>
<dbReference type="RefSeq" id="WP_192761422.1">
    <property type="nucleotide sequence ID" value="NZ_JADBDZ010000001.1"/>
</dbReference>
<keyword evidence="6 8" id="KW-0411">Iron-sulfur</keyword>
<protein>
    <recommendedName>
        <fullName evidence="8">Ferredoxin</fullName>
    </recommendedName>
</protein>
<name>A0ABR9JX64_9ACTN</name>
<evidence type="ECO:0000256" key="6">
    <source>
        <dbReference type="ARBA" id="ARBA00023014"/>
    </source>
</evidence>
<reference evidence="9 10" key="1">
    <citation type="submission" date="2020-10" db="EMBL/GenBank/DDBJ databases">
        <title>Sequencing the genomes of 1000 actinobacteria strains.</title>
        <authorList>
            <person name="Klenk H.-P."/>
        </authorList>
    </citation>
    <scope>NUCLEOTIDE SEQUENCE [LARGE SCALE GENOMIC DNA]</scope>
    <source>
        <strain evidence="9 10">DSM 46744</strain>
    </source>
</reference>
<dbReference type="PRINTS" id="PR00352">
    <property type="entry name" value="3FE4SFRDOXIN"/>
</dbReference>
<keyword evidence="7" id="KW-0003">3Fe-4S</keyword>
<keyword evidence="3 8" id="KW-0479">Metal-binding</keyword>
<evidence type="ECO:0000256" key="4">
    <source>
        <dbReference type="ARBA" id="ARBA00022982"/>
    </source>
</evidence>